<dbReference type="RefSeq" id="WP_425310936.1">
    <property type="nucleotide sequence ID" value="NZ_CP154795.1"/>
</dbReference>
<gene>
    <name evidence="2" type="ORF">AADG42_01170</name>
</gene>
<evidence type="ECO:0000313" key="3">
    <source>
        <dbReference type="Proteomes" id="UP001442841"/>
    </source>
</evidence>
<dbReference type="SUPFAM" id="SSF117892">
    <property type="entry name" value="Band 7/SPFH domain"/>
    <property type="match status" value="1"/>
</dbReference>
<dbReference type="InterPro" id="IPR001972">
    <property type="entry name" value="Stomatin_HflK_fam"/>
</dbReference>
<evidence type="ECO:0000256" key="1">
    <source>
        <dbReference type="SAM" id="MobiDB-lite"/>
    </source>
</evidence>
<dbReference type="Proteomes" id="UP001442841">
    <property type="component" value="Chromosome"/>
</dbReference>
<dbReference type="PANTHER" id="PTHR43327:SF10">
    <property type="entry name" value="STOMATIN-LIKE PROTEIN 2, MITOCHONDRIAL"/>
    <property type="match status" value="1"/>
</dbReference>
<name>A0ABZ3FVT6_9ACTN</name>
<dbReference type="EMBL" id="CP154795">
    <property type="protein sequence ID" value="XAN09492.1"/>
    <property type="molecule type" value="Genomic_DNA"/>
</dbReference>
<dbReference type="PRINTS" id="PR00721">
    <property type="entry name" value="STOMATIN"/>
</dbReference>
<organism evidence="2 3">
    <name type="scientific">Ammonicoccus fulvus</name>
    <dbReference type="NCBI Taxonomy" id="3138240"/>
    <lineage>
        <taxon>Bacteria</taxon>
        <taxon>Bacillati</taxon>
        <taxon>Actinomycetota</taxon>
        <taxon>Actinomycetes</taxon>
        <taxon>Propionibacteriales</taxon>
        <taxon>Propionibacteriaceae</taxon>
        <taxon>Ammonicoccus</taxon>
    </lineage>
</organism>
<reference evidence="2 3" key="1">
    <citation type="submission" date="2024-04" db="EMBL/GenBank/DDBJ databases">
        <title>Isolation of an actinomycete strain from pig manure.</title>
        <authorList>
            <person name="Gong T."/>
            <person name="Yu Z."/>
            <person name="An M."/>
            <person name="Wei C."/>
            <person name="Yang W."/>
            <person name="Liu L."/>
        </authorList>
    </citation>
    <scope>NUCLEOTIDE SEQUENCE [LARGE SCALE GENOMIC DNA]</scope>
    <source>
        <strain evidence="2 3">ZF39</strain>
    </source>
</reference>
<evidence type="ECO:0000313" key="2">
    <source>
        <dbReference type="EMBL" id="XAN09492.1"/>
    </source>
</evidence>
<sequence>MRVNRVELKAIDPPHSIVDAMEKQMRAERDKRATILHAEGERQSLILTAEGRRQQEILVAQGDQQACILRADGEARAIERVFEAVHDHDADPKVLAYKYLEMLPTLAQGENNTFFVIPGEFSEAMRSVSEAFGDHSSSSTPRVRPDVEREPLAVEELTAGAEGRPRAIGSEATPSARASIEEVERSVRDAHAEALELGAADVPEVADPEAPGQS</sequence>
<protein>
    <submittedName>
        <fullName evidence="2">SPFH domain-containing protein</fullName>
    </submittedName>
</protein>
<dbReference type="PANTHER" id="PTHR43327">
    <property type="entry name" value="STOMATIN-LIKE PROTEIN 2, MITOCHONDRIAL"/>
    <property type="match status" value="1"/>
</dbReference>
<proteinExistence type="predicted"/>
<dbReference type="InterPro" id="IPR050710">
    <property type="entry name" value="Band7/mec-2_domain"/>
</dbReference>
<feature type="region of interest" description="Disordered" evidence="1">
    <location>
        <begin position="156"/>
        <end position="187"/>
    </location>
</feature>
<accession>A0ABZ3FVT6</accession>
<feature type="region of interest" description="Disordered" evidence="1">
    <location>
        <begin position="195"/>
        <end position="214"/>
    </location>
</feature>
<keyword evidence="3" id="KW-1185">Reference proteome</keyword>
<dbReference type="InterPro" id="IPR036013">
    <property type="entry name" value="Band_7/SPFH_dom_sf"/>
</dbReference>